<protein>
    <recommendedName>
        <fullName evidence="3">SlyX protein</fullName>
    </recommendedName>
</protein>
<name>A0A0F3KQH7_9GAMM</name>
<dbReference type="AlphaFoldDB" id="A0A0F3KQH7"/>
<dbReference type="EMBL" id="JZRB01000023">
    <property type="protein sequence ID" value="KJV33207.1"/>
    <property type="molecule type" value="Genomic_DNA"/>
</dbReference>
<evidence type="ECO:0000313" key="1">
    <source>
        <dbReference type="EMBL" id="KJV33207.1"/>
    </source>
</evidence>
<keyword evidence="2" id="KW-1185">Reference proteome</keyword>
<gene>
    <name evidence="1" type="ORF">VI08_11770</name>
</gene>
<dbReference type="PATRIC" id="fig|345309.4.peg.1699"/>
<evidence type="ECO:0008006" key="3">
    <source>
        <dbReference type="Google" id="ProtNLM"/>
    </source>
</evidence>
<dbReference type="InterPro" id="IPR007236">
    <property type="entry name" value="SlyX"/>
</dbReference>
<dbReference type="PANTHER" id="PTHR36508:SF1">
    <property type="entry name" value="PROTEIN SLYX"/>
    <property type="match status" value="1"/>
</dbReference>
<comment type="caution">
    <text evidence="1">The sequence shown here is derived from an EMBL/GenBank/DDBJ whole genome shotgun (WGS) entry which is preliminary data.</text>
</comment>
<dbReference type="Proteomes" id="UP000033651">
    <property type="component" value="Unassembled WGS sequence"/>
</dbReference>
<proteinExistence type="predicted"/>
<organism evidence="1 2">
    <name type="scientific">Luteibacter yeojuensis</name>
    <dbReference type="NCBI Taxonomy" id="345309"/>
    <lineage>
        <taxon>Bacteria</taxon>
        <taxon>Pseudomonadati</taxon>
        <taxon>Pseudomonadota</taxon>
        <taxon>Gammaproteobacteria</taxon>
        <taxon>Lysobacterales</taxon>
        <taxon>Rhodanobacteraceae</taxon>
        <taxon>Luteibacter</taxon>
    </lineage>
</organism>
<dbReference type="OrthoDB" id="8606883at2"/>
<accession>A0A0F3KQH7</accession>
<dbReference type="Gene3D" id="1.20.5.300">
    <property type="match status" value="1"/>
</dbReference>
<sequence length="71" mass="7701">MGDADDRLMELEVRLAFIDDTVNGLSSADAEIARRLDMLERAVREMRSDLATMRAGLGGGDAAAEPPPPHY</sequence>
<dbReference type="Pfam" id="PF04102">
    <property type="entry name" value="SlyX"/>
    <property type="match status" value="1"/>
</dbReference>
<reference evidence="1 2" key="1">
    <citation type="submission" date="2015-03" db="EMBL/GenBank/DDBJ databases">
        <title>Draft genome sequence of Luteibacter yeojuensis strain SU11.</title>
        <authorList>
            <person name="Sulaiman J."/>
            <person name="Priya K."/>
            <person name="Chan K.-G."/>
        </authorList>
    </citation>
    <scope>NUCLEOTIDE SEQUENCE [LARGE SCALE GENOMIC DNA]</scope>
    <source>
        <strain evidence="1 2">SU11</strain>
    </source>
</reference>
<dbReference type="PANTHER" id="PTHR36508">
    <property type="entry name" value="PROTEIN SLYX"/>
    <property type="match status" value="1"/>
</dbReference>
<evidence type="ECO:0000313" key="2">
    <source>
        <dbReference type="Proteomes" id="UP000033651"/>
    </source>
</evidence>
<dbReference type="RefSeq" id="WP_045829781.1">
    <property type="nucleotide sequence ID" value="NZ_JZRB01000023.1"/>
</dbReference>